<evidence type="ECO:0000259" key="5">
    <source>
        <dbReference type="PROSITE" id="PS50850"/>
    </source>
</evidence>
<keyword evidence="3 4" id="KW-0472">Membrane</keyword>
<dbReference type="STRING" id="225324.SAMN02745126_00606"/>
<feature type="transmembrane region" description="Helical" evidence="4">
    <location>
        <begin position="212"/>
        <end position="236"/>
    </location>
</feature>
<organism evidence="6 7">
    <name type="scientific">Enhydrobacter aerosaccus</name>
    <dbReference type="NCBI Taxonomy" id="225324"/>
    <lineage>
        <taxon>Bacteria</taxon>
        <taxon>Pseudomonadati</taxon>
        <taxon>Pseudomonadota</taxon>
        <taxon>Alphaproteobacteria</taxon>
        <taxon>Hyphomicrobiales</taxon>
        <taxon>Enhydrobacter</taxon>
    </lineage>
</organism>
<gene>
    <name evidence="6" type="ORF">SAMN02745126_00606</name>
</gene>
<feature type="transmembrane region" description="Helical" evidence="4">
    <location>
        <begin position="52"/>
        <end position="72"/>
    </location>
</feature>
<evidence type="ECO:0000256" key="2">
    <source>
        <dbReference type="ARBA" id="ARBA00022989"/>
    </source>
</evidence>
<evidence type="ECO:0000313" key="6">
    <source>
        <dbReference type="EMBL" id="SJZ35682.1"/>
    </source>
</evidence>
<sequence length="394" mass="40173">MGAEINLTSATVDQATPYRSLWAACFLGYAAIGMTIQVMPSYAHDRLGAGDVAAGMAVTIGSFATMLTRPLAGRLADRHGGRGVVMAGSILGMLGGLGHLIATTLPVLIAARLALGAGEGALFTASIGWVLQQAEPSQRGRVVGHFGLSMWTGLAAGPVLGAAILAIGTYRSVWIAASAFPIIAWMLIAQTRRSASAPPTSSNIRRALLPRAAWIPGASNVFASMGYGVVAAFLVPRFAVLHLMGQDLALAIFGITFMVTRFVGSASVDRFGPRRVILVVFLVEAAGLGGLYFAETAWSAFACTALAGAGLSMLYPCLASLVTEAADPRERSAALGAVTSGWDLGLAAGGPLGGLVAGTSNAGPFALGAVAALMAALPLVLAPKHLIAPLHQKG</sequence>
<dbReference type="Proteomes" id="UP000190092">
    <property type="component" value="Unassembled WGS sequence"/>
</dbReference>
<feature type="transmembrane region" description="Helical" evidence="4">
    <location>
        <begin position="248"/>
        <end position="264"/>
    </location>
</feature>
<keyword evidence="7" id="KW-1185">Reference proteome</keyword>
<dbReference type="RefSeq" id="WP_085932324.1">
    <property type="nucleotide sequence ID" value="NZ_FUWJ01000001.1"/>
</dbReference>
<evidence type="ECO:0000256" key="4">
    <source>
        <dbReference type="SAM" id="Phobius"/>
    </source>
</evidence>
<feature type="transmembrane region" description="Helical" evidence="4">
    <location>
        <begin position="108"/>
        <end position="131"/>
    </location>
</feature>
<keyword evidence="1 4" id="KW-0812">Transmembrane</keyword>
<feature type="transmembrane region" description="Helical" evidence="4">
    <location>
        <begin position="21"/>
        <end position="40"/>
    </location>
</feature>
<dbReference type="InterPro" id="IPR052714">
    <property type="entry name" value="MFS_Exporter"/>
</dbReference>
<dbReference type="PANTHER" id="PTHR23531:SF1">
    <property type="entry name" value="QUINOLENE RESISTANCE PROTEIN NORA"/>
    <property type="match status" value="1"/>
</dbReference>
<feature type="domain" description="Major facilitator superfamily (MFS) profile" evidence="5">
    <location>
        <begin position="17"/>
        <end position="386"/>
    </location>
</feature>
<feature type="transmembrane region" description="Helical" evidence="4">
    <location>
        <begin position="173"/>
        <end position="191"/>
    </location>
</feature>
<feature type="transmembrane region" description="Helical" evidence="4">
    <location>
        <begin position="143"/>
        <end position="167"/>
    </location>
</feature>
<dbReference type="PROSITE" id="PS50850">
    <property type="entry name" value="MFS"/>
    <property type="match status" value="1"/>
</dbReference>
<evidence type="ECO:0000313" key="7">
    <source>
        <dbReference type="Proteomes" id="UP000190092"/>
    </source>
</evidence>
<dbReference type="InterPro" id="IPR011701">
    <property type="entry name" value="MFS"/>
</dbReference>
<dbReference type="InterPro" id="IPR020846">
    <property type="entry name" value="MFS_dom"/>
</dbReference>
<name>A0A1T4JZK2_9HYPH</name>
<dbReference type="GO" id="GO:0022857">
    <property type="term" value="F:transmembrane transporter activity"/>
    <property type="evidence" value="ECO:0007669"/>
    <property type="project" value="InterPro"/>
</dbReference>
<dbReference type="Gene3D" id="1.20.1250.20">
    <property type="entry name" value="MFS general substrate transporter like domains"/>
    <property type="match status" value="2"/>
</dbReference>
<dbReference type="InterPro" id="IPR036259">
    <property type="entry name" value="MFS_trans_sf"/>
</dbReference>
<dbReference type="AlphaFoldDB" id="A0A1T4JZK2"/>
<accession>A0A1T4JZK2</accession>
<feature type="transmembrane region" description="Helical" evidence="4">
    <location>
        <begin position="334"/>
        <end position="356"/>
    </location>
</feature>
<dbReference type="OrthoDB" id="322544at2"/>
<protein>
    <submittedName>
        <fullName evidence="6">Predicted arabinose efflux permease, MFS family</fullName>
    </submittedName>
</protein>
<keyword evidence="2 4" id="KW-1133">Transmembrane helix</keyword>
<dbReference type="SUPFAM" id="SSF103473">
    <property type="entry name" value="MFS general substrate transporter"/>
    <property type="match status" value="1"/>
</dbReference>
<dbReference type="EMBL" id="FUWJ01000001">
    <property type="protein sequence ID" value="SJZ35682.1"/>
    <property type="molecule type" value="Genomic_DNA"/>
</dbReference>
<reference evidence="7" key="1">
    <citation type="submission" date="2017-02" db="EMBL/GenBank/DDBJ databases">
        <authorList>
            <person name="Varghese N."/>
            <person name="Submissions S."/>
        </authorList>
    </citation>
    <scope>NUCLEOTIDE SEQUENCE [LARGE SCALE GENOMIC DNA]</scope>
    <source>
        <strain evidence="7">ATCC 27094</strain>
    </source>
</reference>
<evidence type="ECO:0000256" key="1">
    <source>
        <dbReference type="ARBA" id="ARBA00022692"/>
    </source>
</evidence>
<feature type="transmembrane region" description="Helical" evidence="4">
    <location>
        <begin position="362"/>
        <end position="382"/>
    </location>
</feature>
<feature type="transmembrane region" description="Helical" evidence="4">
    <location>
        <begin position="276"/>
        <end position="293"/>
    </location>
</feature>
<proteinExistence type="predicted"/>
<evidence type="ECO:0000256" key="3">
    <source>
        <dbReference type="ARBA" id="ARBA00023136"/>
    </source>
</evidence>
<dbReference type="PANTHER" id="PTHR23531">
    <property type="entry name" value="QUINOLENE RESISTANCE PROTEIN NORA"/>
    <property type="match status" value="1"/>
</dbReference>
<feature type="transmembrane region" description="Helical" evidence="4">
    <location>
        <begin position="299"/>
        <end position="322"/>
    </location>
</feature>
<dbReference type="Pfam" id="PF07690">
    <property type="entry name" value="MFS_1"/>
    <property type="match status" value="1"/>
</dbReference>
<feature type="transmembrane region" description="Helical" evidence="4">
    <location>
        <begin position="84"/>
        <end position="102"/>
    </location>
</feature>